<dbReference type="PRINTS" id="PR00732">
    <property type="entry name" value="GLHYDRLASE4"/>
</dbReference>
<sequence>MIISIQHPKVVVLGAGSLFFGRQAIWQMVHSEHLNKGTLALVDTNEERLNKLVQLAKMVVQTNKADLKIEGSIDRRQVLKGADFVVLSFAEDTVKYRGLDCAISEKYGIRMCSGDTIGPGGIFRAMRELPVIMECASDIEELCPEAWVINYINPSAVHGIALTRYAPKLKSFALCDSHHMPHKKIIYAERAGIINNRSEYTAEIDNKFDLRIAGVNHFTWLLKAEYEGRNVLPAIAESLKRSAETETVGGDTGAKALFNDAISYQLYDIFGYVPTCTAHTKEYVPYYQGLGKLKDAIPPLSIWETEDRYKRHEEMWEQVDHFITGKIPIEQYMTSFGPDHATDIIENMVGGLGKPFYINTLNKGAVTNMNDDAFLELLCEVDMNGVKPLPVGEMPRGIRGMQELVLDTHELTAEAVIEGSREKLRRAMLTDPLVNSIADADQIIIELLELEKEMIPEHWYTQSYV</sequence>
<organism evidence="11 12">
    <name type="scientific">Paenibacillus provencensis</name>
    <dbReference type="NCBI Taxonomy" id="441151"/>
    <lineage>
        <taxon>Bacteria</taxon>
        <taxon>Bacillati</taxon>
        <taxon>Bacillota</taxon>
        <taxon>Bacilli</taxon>
        <taxon>Bacillales</taxon>
        <taxon>Paenibacillaceae</taxon>
        <taxon>Paenibacillus</taxon>
    </lineage>
</organism>
<dbReference type="InterPro" id="IPR053715">
    <property type="entry name" value="GH4_Enzyme_sf"/>
</dbReference>
<evidence type="ECO:0000313" key="12">
    <source>
        <dbReference type="Proteomes" id="UP001597169"/>
    </source>
</evidence>
<keyword evidence="8 9" id="KW-0326">Glycosidase</keyword>
<name>A0ABW3PUY5_9BACL</name>
<reference evidence="12" key="1">
    <citation type="journal article" date="2019" name="Int. J. Syst. Evol. Microbiol.">
        <title>The Global Catalogue of Microorganisms (GCM) 10K type strain sequencing project: providing services to taxonomists for standard genome sequencing and annotation.</title>
        <authorList>
            <consortium name="The Broad Institute Genomics Platform"/>
            <consortium name="The Broad Institute Genome Sequencing Center for Infectious Disease"/>
            <person name="Wu L."/>
            <person name="Ma J."/>
        </authorList>
    </citation>
    <scope>NUCLEOTIDE SEQUENCE [LARGE SCALE GENOMIC DNA]</scope>
    <source>
        <strain evidence="12">CCUG 53519</strain>
    </source>
</reference>
<comment type="cofactor">
    <cofactor evidence="1">
        <name>Mn(2+)</name>
        <dbReference type="ChEBI" id="CHEBI:29035"/>
    </cofactor>
</comment>
<evidence type="ECO:0000256" key="4">
    <source>
        <dbReference type="ARBA" id="ARBA00022801"/>
    </source>
</evidence>
<dbReference type="InterPro" id="IPR036291">
    <property type="entry name" value="NAD(P)-bd_dom_sf"/>
</dbReference>
<keyword evidence="12" id="KW-1185">Reference proteome</keyword>
<dbReference type="PANTHER" id="PTHR32092:SF6">
    <property type="entry name" value="ALPHA-GALACTOSIDASE"/>
    <property type="match status" value="1"/>
</dbReference>
<dbReference type="EMBL" id="JBHTKX010000001">
    <property type="protein sequence ID" value="MFD1128081.1"/>
    <property type="molecule type" value="Genomic_DNA"/>
</dbReference>
<keyword evidence="6" id="KW-0464">Manganese</keyword>
<evidence type="ECO:0000256" key="8">
    <source>
        <dbReference type="ARBA" id="ARBA00023295"/>
    </source>
</evidence>
<comment type="cofactor">
    <cofactor evidence="9">
        <name>NAD(+)</name>
        <dbReference type="ChEBI" id="CHEBI:57540"/>
    </cofactor>
    <text evidence="9">Binds 1 NAD(+) per subunit.</text>
</comment>
<dbReference type="SUPFAM" id="SSF51735">
    <property type="entry name" value="NAD(P)-binding Rossmann-fold domains"/>
    <property type="match status" value="1"/>
</dbReference>
<feature type="domain" description="Glycosyl hydrolase family 4 C-terminal" evidence="10">
    <location>
        <begin position="212"/>
        <end position="434"/>
    </location>
</feature>
<evidence type="ECO:0000256" key="1">
    <source>
        <dbReference type="ARBA" id="ARBA00001936"/>
    </source>
</evidence>
<dbReference type="GO" id="GO:0016787">
    <property type="term" value="F:hydrolase activity"/>
    <property type="evidence" value="ECO:0007669"/>
    <property type="project" value="UniProtKB-KW"/>
</dbReference>
<dbReference type="PANTHER" id="PTHR32092">
    <property type="entry name" value="6-PHOSPHO-BETA-GLUCOSIDASE-RELATED"/>
    <property type="match status" value="1"/>
</dbReference>
<evidence type="ECO:0000256" key="3">
    <source>
        <dbReference type="ARBA" id="ARBA00022723"/>
    </source>
</evidence>
<dbReference type="Pfam" id="PF11975">
    <property type="entry name" value="Glyco_hydro_4C"/>
    <property type="match status" value="1"/>
</dbReference>
<dbReference type="Pfam" id="PF02056">
    <property type="entry name" value="Glyco_hydro_4"/>
    <property type="match status" value="1"/>
</dbReference>
<evidence type="ECO:0000256" key="7">
    <source>
        <dbReference type="ARBA" id="ARBA00023277"/>
    </source>
</evidence>
<dbReference type="InterPro" id="IPR022616">
    <property type="entry name" value="Glyco_hydro_4_C"/>
</dbReference>
<gene>
    <name evidence="11" type="ORF">ACFQ3J_07845</name>
</gene>
<comment type="caution">
    <text evidence="11">The sequence shown here is derived from an EMBL/GenBank/DDBJ whole genome shotgun (WGS) entry which is preliminary data.</text>
</comment>
<accession>A0ABW3PUY5</accession>
<evidence type="ECO:0000313" key="11">
    <source>
        <dbReference type="EMBL" id="MFD1128081.1"/>
    </source>
</evidence>
<dbReference type="InterPro" id="IPR015955">
    <property type="entry name" value="Lactate_DH/Glyco_Ohase_4_C"/>
</dbReference>
<keyword evidence="5 9" id="KW-0520">NAD</keyword>
<keyword evidence="4 9" id="KW-0378">Hydrolase</keyword>
<dbReference type="Proteomes" id="UP001597169">
    <property type="component" value="Unassembled WGS sequence"/>
</dbReference>
<dbReference type="InterPro" id="IPR001088">
    <property type="entry name" value="Glyco_hydro_4"/>
</dbReference>
<comment type="similarity">
    <text evidence="2 9">Belongs to the glycosyl hydrolase 4 family.</text>
</comment>
<evidence type="ECO:0000259" key="10">
    <source>
        <dbReference type="Pfam" id="PF11975"/>
    </source>
</evidence>
<evidence type="ECO:0000256" key="5">
    <source>
        <dbReference type="ARBA" id="ARBA00023027"/>
    </source>
</evidence>
<evidence type="ECO:0000256" key="9">
    <source>
        <dbReference type="RuleBase" id="RU361152"/>
    </source>
</evidence>
<dbReference type="Gene3D" id="3.90.1820.10">
    <property type="entry name" value="AglA-like glucosidase"/>
    <property type="match status" value="1"/>
</dbReference>
<proteinExistence type="inferred from homology"/>
<keyword evidence="3" id="KW-0479">Metal-binding</keyword>
<dbReference type="SUPFAM" id="SSF56327">
    <property type="entry name" value="LDH C-terminal domain-like"/>
    <property type="match status" value="1"/>
</dbReference>
<evidence type="ECO:0000256" key="2">
    <source>
        <dbReference type="ARBA" id="ARBA00010141"/>
    </source>
</evidence>
<keyword evidence="7" id="KW-0119">Carbohydrate metabolism</keyword>
<evidence type="ECO:0000256" key="6">
    <source>
        <dbReference type="ARBA" id="ARBA00023211"/>
    </source>
</evidence>
<dbReference type="RefSeq" id="WP_251583896.1">
    <property type="nucleotide sequence ID" value="NZ_JBHTKX010000001.1"/>
</dbReference>
<protein>
    <submittedName>
        <fullName evidence="11">Glycoside hydrolase family 4</fullName>
    </submittedName>
</protein>